<evidence type="ECO:0000256" key="4">
    <source>
        <dbReference type="ARBA" id="ARBA00022801"/>
    </source>
</evidence>
<gene>
    <name evidence="9" type="ORF">ATK30_3016</name>
</gene>
<evidence type="ECO:0000313" key="9">
    <source>
        <dbReference type="EMBL" id="PKV92220.1"/>
    </source>
</evidence>
<sequence>MNEAVRDRLKTSPRALPIVLRTPSLVLAVLGFLTVVALGLRFAGHSAPSAFDAPLLPGPDLVPDPWWYFATAIDFCGEPLGAVLILLLVIGGCLLTRRPRTAVLAVVGCGLTVAVTSVLKPLTGRTIHGSYLSFPSGHTAFATALALLGAYALAGRLSRGAAVAWLLGLALVSGFLMAWAEVGLGAHYPTDTIGGFAAALAVMPVTAYWIDRLATRG</sequence>
<protein>
    <submittedName>
        <fullName evidence="9">Undecaprenyl-diphosphatase</fullName>
    </submittedName>
</protein>
<evidence type="ECO:0000259" key="8">
    <source>
        <dbReference type="Pfam" id="PF01569"/>
    </source>
</evidence>
<feature type="transmembrane region" description="Helical" evidence="7">
    <location>
        <begin position="131"/>
        <end position="154"/>
    </location>
</feature>
<feature type="transmembrane region" description="Helical" evidence="7">
    <location>
        <begin position="102"/>
        <end position="119"/>
    </location>
</feature>
<dbReference type="Proteomes" id="UP000233750">
    <property type="component" value="Unassembled WGS sequence"/>
</dbReference>
<keyword evidence="10" id="KW-1185">Reference proteome</keyword>
<dbReference type="GO" id="GO:0005886">
    <property type="term" value="C:plasma membrane"/>
    <property type="evidence" value="ECO:0007669"/>
    <property type="project" value="UniProtKB-SubCell"/>
</dbReference>
<evidence type="ECO:0000256" key="5">
    <source>
        <dbReference type="ARBA" id="ARBA00022989"/>
    </source>
</evidence>
<evidence type="ECO:0000313" key="10">
    <source>
        <dbReference type="Proteomes" id="UP000233750"/>
    </source>
</evidence>
<dbReference type="InterPro" id="IPR036938">
    <property type="entry name" value="PAP2/HPO_sf"/>
</dbReference>
<keyword evidence="2" id="KW-1003">Cell membrane</keyword>
<comment type="caution">
    <text evidence="9">The sequence shown here is derived from an EMBL/GenBank/DDBJ whole genome shotgun (WGS) entry which is preliminary data.</text>
</comment>
<evidence type="ECO:0000256" key="1">
    <source>
        <dbReference type="ARBA" id="ARBA00004651"/>
    </source>
</evidence>
<feature type="transmembrane region" description="Helical" evidence="7">
    <location>
        <begin position="161"/>
        <end position="180"/>
    </location>
</feature>
<dbReference type="PANTHER" id="PTHR14969">
    <property type="entry name" value="SPHINGOSINE-1-PHOSPHATE PHOSPHOHYDROLASE"/>
    <property type="match status" value="1"/>
</dbReference>
<dbReference type="SUPFAM" id="SSF48317">
    <property type="entry name" value="Acid phosphatase/Vanadium-dependent haloperoxidase"/>
    <property type="match status" value="1"/>
</dbReference>
<dbReference type="AlphaFoldDB" id="A0A2N3WED1"/>
<keyword evidence="3 7" id="KW-0812">Transmembrane</keyword>
<proteinExistence type="predicted"/>
<evidence type="ECO:0000256" key="3">
    <source>
        <dbReference type="ARBA" id="ARBA00022692"/>
    </source>
</evidence>
<name>A0A2N3WED1_9PSEU</name>
<evidence type="ECO:0000256" key="6">
    <source>
        <dbReference type="ARBA" id="ARBA00023136"/>
    </source>
</evidence>
<reference evidence="9 10" key="1">
    <citation type="submission" date="2017-12" db="EMBL/GenBank/DDBJ databases">
        <title>Sequencing the genomes of 1000 Actinobacteria strains.</title>
        <authorList>
            <person name="Klenk H.-P."/>
        </authorList>
    </citation>
    <scope>NUCLEOTIDE SEQUENCE [LARGE SCALE GENOMIC DNA]</scope>
    <source>
        <strain evidence="9 10">DSM 45165</strain>
    </source>
</reference>
<dbReference type="Pfam" id="PF01569">
    <property type="entry name" value="PAP2"/>
    <property type="match status" value="1"/>
</dbReference>
<dbReference type="EMBL" id="PJMY01000003">
    <property type="protein sequence ID" value="PKV92220.1"/>
    <property type="molecule type" value="Genomic_DNA"/>
</dbReference>
<accession>A0A2N3WED1</accession>
<organism evidence="9 10">
    <name type="scientific">Amycolatopsis echigonensis</name>
    <dbReference type="NCBI Taxonomy" id="2576905"/>
    <lineage>
        <taxon>Bacteria</taxon>
        <taxon>Bacillati</taxon>
        <taxon>Actinomycetota</taxon>
        <taxon>Actinomycetes</taxon>
        <taxon>Pseudonocardiales</taxon>
        <taxon>Pseudonocardiaceae</taxon>
        <taxon>Amycolatopsis</taxon>
    </lineage>
</organism>
<keyword evidence="5 7" id="KW-1133">Transmembrane helix</keyword>
<dbReference type="Gene3D" id="1.20.144.10">
    <property type="entry name" value="Phosphatidic acid phosphatase type 2/haloperoxidase"/>
    <property type="match status" value="1"/>
</dbReference>
<feature type="domain" description="Phosphatidic acid phosphatase type 2/haloperoxidase" evidence="8">
    <location>
        <begin position="131"/>
        <end position="212"/>
    </location>
</feature>
<evidence type="ECO:0000256" key="7">
    <source>
        <dbReference type="SAM" id="Phobius"/>
    </source>
</evidence>
<dbReference type="PANTHER" id="PTHR14969:SF62">
    <property type="entry name" value="DECAPRENYLPHOSPHORYL-5-PHOSPHORIBOSE PHOSPHATASE RV3807C-RELATED"/>
    <property type="match status" value="1"/>
</dbReference>
<dbReference type="GO" id="GO:0016787">
    <property type="term" value="F:hydrolase activity"/>
    <property type="evidence" value="ECO:0007669"/>
    <property type="project" value="UniProtKB-KW"/>
</dbReference>
<feature type="transmembrane region" description="Helical" evidence="7">
    <location>
        <begin position="192"/>
        <end position="210"/>
    </location>
</feature>
<feature type="transmembrane region" description="Helical" evidence="7">
    <location>
        <begin position="66"/>
        <end position="90"/>
    </location>
</feature>
<keyword evidence="6 7" id="KW-0472">Membrane</keyword>
<comment type="subcellular location">
    <subcellularLocation>
        <location evidence="1">Cell membrane</location>
        <topology evidence="1">Multi-pass membrane protein</topology>
    </subcellularLocation>
</comment>
<evidence type="ECO:0000256" key="2">
    <source>
        <dbReference type="ARBA" id="ARBA00022475"/>
    </source>
</evidence>
<feature type="transmembrane region" description="Helical" evidence="7">
    <location>
        <begin position="24"/>
        <end position="46"/>
    </location>
</feature>
<keyword evidence="4" id="KW-0378">Hydrolase</keyword>
<dbReference type="InterPro" id="IPR000326">
    <property type="entry name" value="PAP2/HPO"/>
</dbReference>